<dbReference type="SFLD" id="SFLDS00029">
    <property type="entry name" value="Radical_SAM"/>
    <property type="match status" value="1"/>
</dbReference>
<dbReference type="SFLD" id="SFLDG01067">
    <property type="entry name" value="SPASM/twitch_domain_containing"/>
    <property type="match status" value="1"/>
</dbReference>
<dbReference type="SFLD" id="SFLDG01103">
    <property type="entry name" value="Uncharacterised_Radical_SAM_Su"/>
    <property type="match status" value="1"/>
</dbReference>
<sequence>MAHTIKLTNYNSRLISVTNIKDTTFYRITENNSFPESLRANYALLIKSPIKGEFPEGFGSYLYFESSKPVLVEGVNSFVLADDFDYLATDDVIRFTSNLNLRVIYRRNVSPNYFMVTEQCNSFCLMCSQPPKVVNDLHLVEEYLDVIPLLHRDTPEIGISGGEPTILGQKFVELLERLYSYLPRTSLHVLSNGKSFVDTGFIAEIAKTKHSDLMFGIPLYSHIEQRHDYIVQDKGAFNKTVEGILNLKQFNQKVELRCVIQKPNSGDLVNLAKFIARNLQFVDQVAFMGLEATGFAKSNIEELWVEPENYMKELEEAVWQLTKAHVKVKIFNHQLCLLPESLWRFSVQSISDWKTSYENECNICSKKAVCGGFFSTSDGKIPNGIKAL</sequence>
<dbReference type="NCBIfam" id="TIGR03977">
    <property type="entry name" value="rSAM_pair_HxsC"/>
    <property type="match status" value="1"/>
</dbReference>
<dbReference type="CDD" id="cd01335">
    <property type="entry name" value="Radical_SAM"/>
    <property type="match status" value="1"/>
</dbReference>
<dbReference type="InterPro" id="IPR007197">
    <property type="entry name" value="rSAM"/>
</dbReference>
<evidence type="ECO:0000256" key="1">
    <source>
        <dbReference type="ARBA" id="ARBA00001966"/>
    </source>
</evidence>
<dbReference type="RefSeq" id="WP_188916295.1">
    <property type="nucleotide sequence ID" value="NZ_BMQV01000001.1"/>
</dbReference>
<organism evidence="7 8">
    <name type="scientific">Shewanella saliphila</name>
    <dbReference type="NCBI Taxonomy" id="2282698"/>
    <lineage>
        <taxon>Bacteria</taxon>
        <taxon>Pseudomonadati</taxon>
        <taxon>Pseudomonadota</taxon>
        <taxon>Gammaproteobacteria</taxon>
        <taxon>Alteromonadales</taxon>
        <taxon>Shewanellaceae</taxon>
        <taxon>Shewanella</taxon>
    </lineage>
</organism>
<keyword evidence="2" id="KW-0949">S-adenosyl-L-methionine</keyword>
<protein>
    <recommendedName>
        <fullName evidence="6">Radical SAM core domain-containing protein</fullName>
    </recommendedName>
</protein>
<evidence type="ECO:0000256" key="3">
    <source>
        <dbReference type="ARBA" id="ARBA00022723"/>
    </source>
</evidence>
<evidence type="ECO:0000256" key="4">
    <source>
        <dbReference type="ARBA" id="ARBA00023004"/>
    </source>
</evidence>
<gene>
    <name evidence="7" type="ORF">GCM10009409_00020</name>
</gene>
<feature type="domain" description="Radical SAM core" evidence="6">
    <location>
        <begin position="106"/>
        <end position="324"/>
    </location>
</feature>
<dbReference type="InterPro" id="IPR050377">
    <property type="entry name" value="Radical_SAM_PqqE_MftC-like"/>
</dbReference>
<dbReference type="Pfam" id="PF04055">
    <property type="entry name" value="Radical_SAM"/>
    <property type="match status" value="1"/>
</dbReference>
<dbReference type="PANTHER" id="PTHR11228">
    <property type="entry name" value="RADICAL SAM DOMAIN PROTEIN"/>
    <property type="match status" value="1"/>
</dbReference>
<keyword evidence="8" id="KW-1185">Reference proteome</keyword>
<keyword evidence="5" id="KW-0411">Iron-sulfur</keyword>
<evidence type="ECO:0000313" key="7">
    <source>
        <dbReference type="EMBL" id="GGP37202.1"/>
    </source>
</evidence>
<dbReference type="SUPFAM" id="SSF102114">
    <property type="entry name" value="Radical SAM enzymes"/>
    <property type="match status" value="1"/>
</dbReference>
<comment type="cofactor">
    <cofactor evidence="1">
        <name>[4Fe-4S] cluster</name>
        <dbReference type="ChEBI" id="CHEBI:49883"/>
    </cofactor>
</comment>
<dbReference type="InterPro" id="IPR024032">
    <property type="entry name" value="rSAM_paired_HxsC"/>
</dbReference>
<keyword evidence="3" id="KW-0479">Metal-binding</keyword>
<evidence type="ECO:0000259" key="6">
    <source>
        <dbReference type="PROSITE" id="PS51918"/>
    </source>
</evidence>
<comment type="caution">
    <text evidence="7">The sequence shown here is derived from an EMBL/GenBank/DDBJ whole genome shotgun (WGS) entry which is preliminary data.</text>
</comment>
<dbReference type="EMBL" id="BMQV01000001">
    <property type="protein sequence ID" value="GGP37202.1"/>
    <property type="molecule type" value="Genomic_DNA"/>
</dbReference>
<name>A0ABQ2Q1A2_9GAMM</name>
<dbReference type="PROSITE" id="PS51918">
    <property type="entry name" value="RADICAL_SAM"/>
    <property type="match status" value="1"/>
</dbReference>
<keyword evidence="4" id="KW-0408">Iron</keyword>
<dbReference type="Gene3D" id="3.20.20.70">
    <property type="entry name" value="Aldolase class I"/>
    <property type="match status" value="1"/>
</dbReference>
<evidence type="ECO:0000256" key="5">
    <source>
        <dbReference type="ARBA" id="ARBA00023014"/>
    </source>
</evidence>
<accession>A0ABQ2Q1A2</accession>
<dbReference type="PANTHER" id="PTHR11228:SF7">
    <property type="entry name" value="PQQA PEPTIDE CYCLASE"/>
    <property type="match status" value="1"/>
</dbReference>
<dbReference type="Proteomes" id="UP000654367">
    <property type="component" value="Unassembled WGS sequence"/>
</dbReference>
<evidence type="ECO:0000313" key="8">
    <source>
        <dbReference type="Proteomes" id="UP000654367"/>
    </source>
</evidence>
<dbReference type="InterPro" id="IPR013785">
    <property type="entry name" value="Aldolase_TIM"/>
</dbReference>
<evidence type="ECO:0000256" key="2">
    <source>
        <dbReference type="ARBA" id="ARBA00022691"/>
    </source>
</evidence>
<proteinExistence type="predicted"/>
<dbReference type="InterPro" id="IPR058240">
    <property type="entry name" value="rSAM_sf"/>
</dbReference>
<reference evidence="8" key="1">
    <citation type="journal article" date="2019" name="Int. J. Syst. Evol. Microbiol.">
        <title>The Global Catalogue of Microorganisms (GCM) 10K type strain sequencing project: providing services to taxonomists for standard genome sequencing and annotation.</title>
        <authorList>
            <consortium name="The Broad Institute Genomics Platform"/>
            <consortium name="The Broad Institute Genome Sequencing Center for Infectious Disease"/>
            <person name="Wu L."/>
            <person name="Ma J."/>
        </authorList>
    </citation>
    <scope>NUCLEOTIDE SEQUENCE [LARGE SCALE GENOMIC DNA]</scope>
    <source>
        <strain evidence="8">JCM 32304</strain>
    </source>
</reference>